<feature type="region of interest" description="Disordered" evidence="1">
    <location>
        <begin position="1"/>
        <end position="127"/>
    </location>
</feature>
<sequence length="182" mass="19783">MSTTIANTGFRLGDEQQFSDASDSDQSQASRRSLSPSRTNGQGPVPAPKSKKKKQKERRKMGALADELVDVLGDAFSANSADPKPQTGKRTRQNLAKMQARKERNLANPTMKDIGEDKTLQAQAKAAERRGLPLDKYLKLRESGAGKNAIRASRRKKKAEIREQRAAAAAAAAAVGDEMEMC</sequence>
<proteinExistence type="predicted"/>
<dbReference type="AlphaFoldDB" id="A0A922NNJ4"/>
<evidence type="ECO:0000313" key="2">
    <source>
        <dbReference type="EMBL" id="KAI1518985.1"/>
    </source>
</evidence>
<dbReference type="EMBL" id="NRDI02000002">
    <property type="protein sequence ID" value="KAI1518985.1"/>
    <property type="molecule type" value="Genomic_DNA"/>
</dbReference>
<name>A0A922NNJ4_9PLEO</name>
<accession>A0A922NNJ4</accession>
<feature type="compositionally biased region" description="Basic residues" evidence="1">
    <location>
        <begin position="49"/>
        <end position="61"/>
    </location>
</feature>
<evidence type="ECO:0008006" key="4">
    <source>
        <dbReference type="Google" id="ProtNLM"/>
    </source>
</evidence>
<evidence type="ECO:0000256" key="1">
    <source>
        <dbReference type="SAM" id="MobiDB-lite"/>
    </source>
</evidence>
<evidence type="ECO:0000313" key="3">
    <source>
        <dbReference type="Proteomes" id="UP000249757"/>
    </source>
</evidence>
<gene>
    <name evidence="2" type="ORF">Ptr86124_002113</name>
</gene>
<keyword evidence="3" id="KW-1185">Reference proteome</keyword>
<comment type="caution">
    <text evidence="2">The sequence shown here is derived from an EMBL/GenBank/DDBJ whole genome shotgun (WGS) entry which is preliminary data.</text>
</comment>
<feature type="compositionally biased region" description="Low complexity" evidence="1">
    <location>
        <begin position="19"/>
        <end position="33"/>
    </location>
</feature>
<protein>
    <recommendedName>
        <fullName evidence="4">Ribosome biogenesis protein SLX9</fullName>
    </recommendedName>
</protein>
<organism evidence="2 3">
    <name type="scientific">Pyrenophora tritici-repentis</name>
    <dbReference type="NCBI Taxonomy" id="45151"/>
    <lineage>
        <taxon>Eukaryota</taxon>
        <taxon>Fungi</taxon>
        <taxon>Dikarya</taxon>
        <taxon>Ascomycota</taxon>
        <taxon>Pezizomycotina</taxon>
        <taxon>Dothideomycetes</taxon>
        <taxon>Pleosporomycetidae</taxon>
        <taxon>Pleosporales</taxon>
        <taxon>Pleosporineae</taxon>
        <taxon>Pleosporaceae</taxon>
        <taxon>Pyrenophora</taxon>
    </lineage>
</organism>
<reference evidence="3" key="1">
    <citation type="journal article" date="2022" name="Microb. Genom.">
        <title>A global pangenome for the wheat fungal pathogen Pyrenophora tritici-repentis and prediction of effector protein structural homology.</title>
        <authorList>
            <person name="Moolhuijzen P.M."/>
            <person name="See P.T."/>
            <person name="Shi G."/>
            <person name="Powell H.R."/>
            <person name="Cockram J."/>
            <person name="Jorgensen L.N."/>
            <person name="Benslimane H."/>
            <person name="Strelkov S.E."/>
            <person name="Turner J."/>
            <person name="Liu Z."/>
            <person name="Moffat C.S."/>
        </authorList>
    </citation>
    <scope>NUCLEOTIDE SEQUENCE [LARGE SCALE GENOMIC DNA]</scope>
</reference>
<dbReference type="Proteomes" id="UP000249757">
    <property type="component" value="Unassembled WGS sequence"/>
</dbReference>